<keyword evidence="1" id="KW-0732">Signal</keyword>
<accession>A0A5S9WLH1</accession>
<dbReference type="Proteomes" id="UP000434276">
    <property type="component" value="Unassembled WGS sequence"/>
</dbReference>
<evidence type="ECO:0000256" key="1">
    <source>
        <dbReference type="SAM" id="SignalP"/>
    </source>
</evidence>
<protein>
    <recommendedName>
        <fullName evidence="4">Transmembrane protein</fullName>
    </recommendedName>
</protein>
<evidence type="ECO:0008006" key="4">
    <source>
        <dbReference type="Google" id="ProtNLM"/>
    </source>
</evidence>
<organism evidence="2 3">
    <name type="scientific">Arabidopsis thaliana</name>
    <name type="common">Mouse-ear cress</name>
    <dbReference type="NCBI Taxonomy" id="3702"/>
    <lineage>
        <taxon>Eukaryota</taxon>
        <taxon>Viridiplantae</taxon>
        <taxon>Streptophyta</taxon>
        <taxon>Embryophyta</taxon>
        <taxon>Tracheophyta</taxon>
        <taxon>Spermatophyta</taxon>
        <taxon>Magnoliopsida</taxon>
        <taxon>eudicotyledons</taxon>
        <taxon>Gunneridae</taxon>
        <taxon>Pentapetalae</taxon>
        <taxon>rosids</taxon>
        <taxon>malvids</taxon>
        <taxon>Brassicales</taxon>
        <taxon>Brassicaceae</taxon>
        <taxon>Camelineae</taxon>
        <taxon>Arabidopsis</taxon>
    </lineage>
</organism>
<reference evidence="2 3" key="1">
    <citation type="submission" date="2019-12" db="EMBL/GenBank/DDBJ databases">
        <authorList>
            <person name="Jiao W.-B."/>
            <person name="Schneeberger K."/>
        </authorList>
    </citation>
    <scope>NUCLEOTIDE SEQUENCE [LARGE SCALE GENOMIC DNA]</scope>
    <source>
        <strain evidence="3">cv. C24</strain>
    </source>
</reference>
<proteinExistence type="predicted"/>
<evidence type="ECO:0000313" key="3">
    <source>
        <dbReference type="Proteomes" id="UP000434276"/>
    </source>
</evidence>
<gene>
    <name evidence="2" type="ORF">C24_LOCUS4185</name>
</gene>
<dbReference type="EMBL" id="CACSHJ010000087">
    <property type="protein sequence ID" value="CAA0287819.1"/>
    <property type="molecule type" value="Genomic_DNA"/>
</dbReference>
<feature type="signal peptide" evidence="1">
    <location>
        <begin position="1"/>
        <end position="29"/>
    </location>
</feature>
<name>A0A5S9WLH1_ARATH</name>
<feature type="chain" id="PRO_5024911645" description="Transmembrane protein" evidence="1">
    <location>
        <begin position="30"/>
        <end position="42"/>
    </location>
</feature>
<sequence>MANEQSSSILFLSVLVLVLVISPTLQCQAARVHLDDKLIFLN</sequence>
<evidence type="ECO:0000313" key="2">
    <source>
        <dbReference type="EMBL" id="CAA0287819.1"/>
    </source>
</evidence>
<dbReference type="AlphaFoldDB" id="A0A5S9WLH1"/>